<reference evidence="1 2" key="1">
    <citation type="submission" date="2015-09" db="EMBL/GenBank/DDBJ databases">
        <title>Trachymyrmex zeteki WGS genome.</title>
        <authorList>
            <person name="Nygaard S."/>
            <person name="Hu H."/>
            <person name="Boomsma J."/>
            <person name="Zhang G."/>
        </authorList>
    </citation>
    <scope>NUCLEOTIDE SEQUENCE [LARGE SCALE GENOMIC DNA]</scope>
    <source>
        <strain evidence="1">Tzet28-1</strain>
        <tissue evidence="1">Whole body</tissue>
    </source>
</reference>
<dbReference type="AlphaFoldDB" id="A0A151WQX6"/>
<proteinExistence type="predicted"/>
<dbReference type="EMBL" id="KQ982813">
    <property type="protein sequence ID" value="KYQ50266.1"/>
    <property type="molecule type" value="Genomic_DNA"/>
</dbReference>
<evidence type="ECO:0000313" key="1">
    <source>
        <dbReference type="EMBL" id="KYQ50266.1"/>
    </source>
</evidence>
<accession>A0A151WQX6</accession>
<dbReference type="Proteomes" id="UP000075809">
    <property type="component" value="Unassembled WGS sequence"/>
</dbReference>
<name>A0A151WQX6_9HYME</name>
<keyword evidence="2" id="KW-1185">Reference proteome</keyword>
<gene>
    <name evidence="1" type="ORF">ALC60_10579</name>
</gene>
<evidence type="ECO:0000313" key="2">
    <source>
        <dbReference type="Proteomes" id="UP000075809"/>
    </source>
</evidence>
<protein>
    <submittedName>
        <fullName evidence="1">Uncharacterized protein</fullName>
    </submittedName>
</protein>
<sequence>MIAMLLACNHPLNYIRTAPTRRRERDSSDRASPNCDKPARCRDLDTIANSDGYNRLKPNRAFPYVLKIDMKCEERKKRLDIFLVAKNFPWHEKKLEEEDEEVEVAIADSLKGPGAPHQLLVSALFTSAASEH</sequence>
<organism evidence="1 2">
    <name type="scientific">Mycetomoellerius zeteki</name>
    <dbReference type="NCBI Taxonomy" id="64791"/>
    <lineage>
        <taxon>Eukaryota</taxon>
        <taxon>Metazoa</taxon>
        <taxon>Ecdysozoa</taxon>
        <taxon>Arthropoda</taxon>
        <taxon>Hexapoda</taxon>
        <taxon>Insecta</taxon>
        <taxon>Pterygota</taxon>
        <taxon>Neoptera</taxon>
        <taxon>Endopterygota</taxon>
        <taxon>Hymenoptera</taxon>
        <taxon>Apocrita</taxon>
        <taxon>Aculeata</taxon>
        <taxon>Formicoidea</taxon>
        <taxon>Formicidae</taxon>
        <taxon>Myrmicinae</taxon>
        <taxon>Mycetomoellerius</taxon>
    </lineage>
</organism>